<dbReference type="RefSeq" id="WP_093072270.1">
    <property type="nucleotide sequence ID" value="NZ_FOGV01000005.1"/>
</dbReference>
<dbReference type="InterPro" id="IPR032466">
    <property type="entry name" value="Metal_Hydrolase"/>
</dbReference>
<dbReference type="Pfam" id="PF04909">
    <property type="entry name" value="Amidohydro_2"/>
    <property type="match status" value="1"/>
</dbReference>
<dbReference type="GO" id="GO:0016787">
    <property type="term" value="F:hydrolase activity"/>
    <property type="evidence" value="ECO:0007669"/>
    <property type="project" value="InterPro"/>
</dbReference>
<sequence length="287" mass="32310">MSRIIDSHIHLSYIDSFFQTAEQQSFVDYSSSGLQMEMKHNGVQAAVAMGVREIEGGEGFPDSSVSSPMGIDLSSGTESGIYYCAGINPYRLNKQDLIRLEKELLKPEVVGIKIYLGYYPFYSADPVYDPVYELARSYDLPVVFHTGDTFSERGILKYAHPLTIDETAVKHRGTRFVLAHFGDPWMLDAAEVVYKNGNVYADLSGLIVGDAREVARLNKKAHFFDHFAHALSFCDRYDKLMFGTDWPLVPMKPYIDFIQSHLPSEAQDDVFYRTALSVFSKIPLAGK</sequence>
<name>A0A1H9RV17_9BACI</name>
<dbReference type="STRING" id="1464123.SAMN05444126_105114"/>
<dbReference type="PANTHER" id="PTHR21240">
    <property type="entry name" value="2-AMINO-3-CARBOXYLMUCONATE-6-SEMIALDEHYDE DECARBOXYLASE"/>
    <property type="match status" value="1"/>
</dbReference>
<dbReference type="PANTHER" id="PTHR21240:SF19">
    <property type="entry name" value="CATALYTIC_ HYDROLASE"/>
    <property type="match status" value="1"/>
</dbReference>
<evidence type="ECO:0000256" key="1">
    <source>
        <dbReference type="ARBA" id="ARBA00023239"/>
    </source>
</evidence>
<dbReference type="OrthoDB" id="9771932at2"/>
<comment type="caution">
    <text evidence="3">The sequence shown here is derived from an EMBL/GenBank/DDBJ whole genome shotgun (WGS) entry which is preliminary data.</text>
</comment>
<dbReference type="CDD" id="cd01292">
    <property type="entry name" value="metallo-dependent_hydrolases"/>
    <property type="match status" value="1"/>
</dbReference>
<dbReference type="SUPFAM" id="SSF51556">
    <property type="entry name" value="Metallo-dependent hydrolases"/>
    <property type="match status" value="1"/>
</dbReference>
<dbReference type="InterPro" id="IPR032465">
    <property type="entry name" value="ACMSD"/>
</dbReference>
<dbReference type="EMBL" id="FOGV01000005">
    <property type="protein sequence ID" value="SER76700.1"/>
    <property type="molecule type" value="Genomic_DNA"/>
</dbReference>
<dbReference type="GO" id="GO:0016831">
    <property type="term" value="F:carboxy-lyase activity"/>
    <property type="evidence" value="ECO:0007669"/>
    <property type="project" value="InterPro"/>
</dbReference>
<dbReference type="InterPro" id="IPR006680">
    <property type="entry name" value="Amidohydro-rel"/>
</dbReference>
<accession>A0A1H9RV17</accession>
<gene>
    <name evidence="3" type="ORF">SAMN05444126_105114</name>
</gene>
<dbReference type="AlphaFoldDB" id="A0A1H9RV17"/>
<keyword evidence="4" id="KW-1185">Reference proteome</keyword>
<evidence type="ECO:0000313" key="4">
    <source>
        <dbReference type="Proteomes" id="UP000199318"/>
    </source>
</evidence>
<evidence type="ECO:0000313" key="3">
    <source>
        <dbReference type="EMBL" id="SER76700.1"/>
    </source>
</evidence>
<dbReference type="Proteomes" id="UP000199318">
    <property type="component" value="Unassembled WGS sequence"/>
</dbReference>
<organism evidence="3 4">
    <name type="scientific">Salisediminibacterium halotolerans</name>
    <dbReference type="NCBI Taxonomy" id="517425"/>
    <lineage>
        <taxon>Bacteria</taxon>
        <taxon>Bacillati</taxon>
        <taxon>Bacillota</taxon>
        <taxon>Bacilli</taxon>
        <taxon>Bacillales</taxon>
        <taxon>Bacillaceae</taxon>
        <taxon>Salisediminibacterium</taxon>
    </lineage>
</organism>
<dbReference type="Gene3D" id="3.20.20.140">
    <property type="entry name" value="Metal-dependent hydrolases"/>
    <property type="match status" value="1"/>
</dbReference>
<protein>
    <recommendedName>
        <fullName evidence="2">Amidohydrolase-related domain-containing protein</fullName>
    </recommendedName>
</protein>
<proteinExistence type="predicted"/>
<keyword evidence="1" id="KW-0456">Lyase</keyword>
<evidence type="ECO:0000259" key="2">
    <source>
        <dbReference type="Pfam" id="PF04909"/>
    </source>
</evidence>
<feature type="domain" description="Amidohydrolase-related" evidence="2">
    <location>
        <begin position="86"/>
        <end position="279"/>
    </location>
</feature>
<reference evidence="4" key="1">
    <citation type="submission" date="2016-10" db="EMBL/GenBank/DDBJ databases">
        <authorList>
            <person name="de Groot N.N."/>
        </authorList>
    </citation>
    <scope>NUCLEOTIDE SEQUENCE [LARGE SCALE GENOMIC DNA]</scope>
    <source>
        <strain evidence="4">10nlg</strain>
    </source>
</reference>